<dbReference type="EMBL" id="NXLW01000018">
    <property type="protein sequence ID" value="RDU70633.1"/>
    <property type="molecule type" value="Genomic_DNA"/>
</dbReference>
<dbReference type="InterPro" id="IPR002052">
    <property type="entry name" value="DNA_methylase_N6_adenine_CS"/>
</dbReference>
<proteinExistence type="predicted"/>
<evidence type="ECO:0000256" key="4">
    <source>
        <dbReference type="ARBA" id="ARBA00022691"/>
    </source>
</evidence>
<keyword evidence="4" id="KW-0949">S-adenosyl-L-methionine</keyword>
<dbReference type="GO" id="GO:0003676">
    <property type="term" value="F:nucleic acid binding"/>
    <property type="evidence" value="ECO:0007669"/>
    <property type="project" value="InterPro"/>
</dbReference>
<dbReference type="NCBIfam" id="TIGR03534">
    <property type="entry name" value="RF_mod_PrmC"/>
    <property type="match status" value="1"/>
</dbReference>
<protein>
    <recommendedName>
        <fullName evidence="1">peptide chain release factor N(5)-glutamine methyltransferase</fullName>
        <ecNumber evidence="1">2.1.1.297</ecNumber>
    </recommendedName>
</protein>
<dbReference type="Proteomes" id="UP000256424">
    <property type="component" value="Unassembled WGS sequence"/>
</dbReference>
<keyword evidence="2 8" id="KW-0489">Methyltransferase</keyword>
<evidence type="ECO:0000256" key="2">
    <source>
        <dbReference type="ARBA" id="ARBA00022603"/>
    </source>
</evidence>
<dbReference type="GO" id="GO:0032259">
    <property type="term" value="P:methylation"/>
    <property type="evidence" value="ECO:0007669"/>
    <property type="project" value="UniProtKB-KW"/>
</dbReference>
<evidence type="ECO:0000313" key="8">
    <source>
        <dbReference type="EMBL" id="RDU70633.1"/>
    </source>
</evidence>
<dbReference type="PANTHER" id="PTHR18895">
    <property type="entry name" value="HEMK METHYLTRANSFERASE"/>
    <property type="match status" value="1"/>
</dbReference>
<evidence type="ECO:0000259" key="7">
    <source>
        <dbReference type="Pfam" id="PF17827"/>
    </source>
</evidence>
<dbReference type="InterPro" id="IPR040758">
    <property type="entry name" value="PrmC_N"/>
</dbReference>
<dbReference type="Pfam" id="PF05175">
    <property type="entry name" value="MTS"/>
    <property type="match status" value="1"/>
</dbReference>
<feature type="domain" description="Methyltransferase small" evidence="6">
    <location>
        <begin position="158"/>
        <end position="249"/>
    </location>
</feature>
<gene>
    <name evidence="8" type="primary">prmC</name>
    <name evidence="8" type="ORF">CQA66_07930</name>
</gene>
<dbReference type="InterPro" id="IPR029063">
    <property type="entry name" value="SAM-dependent_MTases_sf"/>
</dbReference>
<dbReference type="SUPFAM" id="SSF53335">
    <property type="entry name" value="S-adenosyl-L-methionine-dependent methyltransferases"/>
    <property type="match status" value="1"/>
</dbReference>
<evidence type="ECO:0000259" key="6">
    <source>
        <dbReference type="Pfam" id="PF05175"/>
    </source>
</evidence>
<dbReference type="PROSITE" id="PS00092">
    <property type="entry name" value="N6_MTASE"/>
    <property type="match status" value="1"/>
</dbReference>
<sequence>MIDIDLLLRIAVAFLKDINLEEFKQLVCQTEYLLTDINSFENDKIPKDCDIENKSTYAPIDSMNDYNKFIIYSPRYEAELLLCYVLNFTRAELHVRYKKEINDRDKQRYFKLLAMRKNGTPLEYLINKASFFNVELYVDNSVLIPRNETEILVEKAIELIQKENITNFIEIGTGSGAISIAILKTFSNIRAVATDISVQALNVAMYNAEQLGVSQRCDFIESDLLDCCSLSNDTSFPLLLANPPYIATQYPLNQEVLCEPHIALFGGEKGDEILKKLIIQARQRNIMYLICEMGYDQRESMNEILEQMGYAVEFYKDYAGFDRGFVATLQQDVL</sequence>
<evidence type="ECO:0000256" key="1">
    <source>
        <dbReference type="ARBA" id="ARBA00012771"/>
    </source>
</evidence>
<organism evidence="8 9">
    <name type="scientific">Helicobacter aurati</name>
    <dbReference type="NCBI Taxonomy" id="137778"/>
    <lineage>
        <taxon>Bacteria</taxon>
        <taxon>Pseudomonadati</taxon>
        <taxon>Campylobacterota</taxon>
        <taxon>Epsilonproteobacteria</taxon>
        <taxon>Campylobacterales</taxon>
        <taxon>Helicobacteraceae</taxon>
        <taxon>Helicobacter</taxon>
    </lineage>
</organism>
<dbReference type="InterPro" id="IPR004556">
    <property type="entry name" value="HemK-like"/>
</dbReference>
<dbReference type="AlphaFoldDB" id="A0A3D8IZW5"/>
<comment type="catalytic activity">
    <reaction evidence="5">
        <text>L-glutaminyl-[peptide chain release factor] + S-adenosyl-L-methionine = N(5)-methyl-L-glutaminyl-[peptide chain release factor] + S-adenosyl-L-homocysteine + H(+)</text>
        <dbReference type="Rhea" id="RHEA:42896"/>
        <dbReference type="Rhea" id="RHEA-COMP:10271"/>
        <dbReference type="Rhea" id="RHEA-COMP:10272"/>
        <dbReference type="ChEBI" id="CHEBI:15378"/>
        <dbReference type="ChEBI" id="CHEBI:30011"/>
        <dbReference type="ChEBI" id="CHEBI:57856"/>
        <dbReference type="ChEBI" id="CHEBI:59789"/>
        <dbReference type="ChEBI" id="CHEBI:61891"/>
        <dbReference type="EC" id="2.1.1.297"/>
    </reaction>
</comment>
<dbReference type="Gene3D" id="3.40.50.150">
    <property type="entry name" value="Vaccinia Virus protein VP39"/>
    <property type="match status" value="1"/>
</dbReference>
<keyword evidence="3 8" id="KW-0808">Transferase</keyword>
<dbReference type="RefSeq" id="WP_104763111.1">
    <property type="nucleotide sequence ID" value="NZ_FZPM01000014.1"/>
</dbReference>
<reference evidence="8 9" key="1">
    <citation type="submission" date="2018-04" db="EMBL/GenBank/DDBJ databases">
        <title>Novel Campyloabacter and Helicobacter Species and Strains.</title>
        <authorList>
            <person name="Mannion A.J."/>
            <person name="Shen Z."/>
            <person name="Fox J.G."/>
        </authorList>
    </citation>
    <scope>NUCLEOTIDE SEQUENCE [LARGE SCALE GENOMIC DNA]</scope>
    <source>
        <strain evidence="8 9">MIT 97-5075</strain>
    </source>
</reference>
<dbReference type="EC" id="2.1.1.297" evidence="1"/>
<dbReference type="InterPro" id="IPR019874">
    <property type="entry name" value="RF_methyltr_PrmC"/>
</dbReference>
<dbReference type="Gene3D" id="1.10.8.10">
    <property type="entry name" value="DNA helicase RuvA subunit, C-terminal domain"/>
    <property type="match status" value="1"/>
</dbReference>
<comment type="caution">
    <text evidence="8">The sequence shown here is derived from an EMBL/GenBank/DDBJ whole genome shotgun (WGS) entry which is preliminary data.</text>
</comment>
<keyword evidence="9" id="KW-1185">Reference proteome</keyword>
<dbReference type="InterPro" id="IPR007848">
    <property type="entry name" value="Small_mtfrase_dom"/>
</dbReference>
<dbReference type="InterPro" id="IPR050320">
    <property type="entry name" value="N5-glutamine_MTase"/>
</dbReference>
<accession>A0A3D8IZW5</accession>
<dbReference type="Pfam" id="PF17827">
    <property type="entry name" value="PrmC_N"/>
    <property type="match status" value="1"/>
</dbReference>
<dbReference type="CDD" id="cd02440">
    <property type="entry name" value="AdoMet_MTases"/>
    <property type="match status" value="1"/>
</dbReference>
<dbReference type="NCBIfam" id="TIGR00536">
    <property type="entry name" value="hemK_fam"/>
    <property type="match status" value="1"/>
</dbReference>
<evidence type="ECO:0000313" key="9">
    <source>
        <dbReference type="Proteomes" id="UP000256424"/>
    </source>
</evidence>
<dbReference type="PANTHER" id="PTHR18895:SF74">
    <property type="entry name" value="MTRF1L RELEASE FACTOR GLUTAMINE METHYLTRANSFERASE"/>
    <property type="match status" value="1"/>
</dbReference>
<evidence type="ECO:0000256" key="3">
    <source>
        <dbReference type="ARBA" id="ARBA00022679"/>
    </source>
</evidence>
<feature type="domain" description="Release factor glutamine methyltransferase N-terminal" evidence="7">
    <location>
        <begin position="72"/>
        <end position="126"/>
    </location>
</feature>
<evidence type="ECO:0000256" key="5">
    <source>
        <dbReference type="ARBA" id="ARBA00048391"/>
    </source>
</evidence>
<dbReference type="GO" id="GO:0102559">
    <property type="term" value="F:peptide chain release factor N(5)-glutamine methyltransferase activity"/>
    <property type="evidence" value="ECO:0007669"/>
    <property type="project" value="UniProtKB-EC"/>
</dbReference>
<dbReference type="OrthoDB" id="9800643at2"/>
<name>A0A3D8IZW5_9HELI</name>